<keyword evidence="5" id="KW-1185">Reference proteome</keyword>
<evidence type="ECO:0000256" key="2">
    <source>
        <dbReference type="ARBA" id="ARBA00022801"/>
    </source>
</evidence>
<evidence type="ECO:0000313" key="4">
    <source>
        <dbReference type="EMBL" id="MBM7632914.1"/>
    </source>
</evidence>
<dbReference type="EMBL" id="JAFBEC010000005">
    <property type="protein sequence ID" value="MBM7632914.1"/>
    <property type="molecule type" value="Genomic_DNA"/>
</dbReference>
<protein>
    <submittedName>
        <fullName evidence="4">Proline iminopeptidase</fullName>
        <ecNumber evidence="4">3.4.11.5</ecNumber>
    </submittedName>
</protein>
<dbReference type="InterPro" id="IPR029058">
    <property type="entry name" value="AB_hydrolase_fold"/>
</dbReference>
<gene>
    <name evidence="4" type="ORF">JOD17_002008</name>
</gene>
<dbReference type="EC" id="3.4.11.5" evidence="4"/>
<evidence type="ECO:0000259" key="3">
    <source>
        <dbReference type="Pfam" id="PF00561"/>
    </source>
</evidence>
<evidence type="ECO:0000313" key="5">
    <source>
        <dbReference type="Proteomes" id="UP000741863"/>
    </source>
</evidence>
<dbReference type="InterPro" id="IPR050266">
    <property type="entry name" value="AB_hydrolase_sf"/>
</dbReference>
<dbReference type="InterPro" id="IPR002410">
    <property type="entry name" value="Peptidase_S33"/>
</dbReference>
<dbReference type="RefSeq" id="WP_204697384.1">
    <property type="nucleotide sequence ID" value="NZ_JAFBEC010000005.1"/>
</dbReference>
<dbReference type="PRINTS" id="PR00111">
    <property type="entry name" value="ABHYDROLASE"/>
</dbReference>
<dbReference type="Pfam" id="PF00561">
    <property type="entry name" value="Abhydrolase_1"/>
    <property type="match status" value="1"/>
</dbReference>
<dbReference type="PANTHER" id="PTHR43798:SF33">
    <property type="entry name" value="HYDROLASE, PUTATIVE (AFU_ORTHOLOGUE AFUA_2G14860)-RELATED"/>
    <property type="match status" value="1"/>
</dbReference>
<dbReference type="GO" id="GO:0004177">
    <property type="term" value="F:aminopeptidase activity"/>
    <property type="evidence" value="ECO:0007669"/>
    <property type="project" value="UniProtKB-KW"/>
</dbReference>
<name>A0ABS2PBX0_9BACL</name>
<proteinExistence type="inferred from homology"/>
<dbReference type="InterPro" id="IPR000073">
    <property type="entry name" value="AB_hydrolase_1"/>
</dbReference>
<dbReference type="PANTHER" id="PTHR43798">
    <property type="entry name" value="MONOACYLGLYCEROL LIPASE"/>
    <property type="match status" value="1"/>
</dbReference>
<evidence type="ECO:0000256" key="1">
    <source>
        <dbReference type="ARBA" id="ARBA00010088"/>
    </source>
</evidence>
<dbReference type="Proteomes" id="UP000741863">
    <property type="component" value="Unassembled WGS sequence"/>
</dbReference>
<comment type="similarity">
    <text evidence="1">Belongs to the peptidase S33 family.</text>
</comment>
<accession>A0ABS2PBX0</accession>
<organism evidence="4 5">
    <name type="scientific">Geomicrobium sediminis</name>
    <dbReference type="NCBI Taxonomy" id="1347788"/>
    <lineage>
        <taxon>Bacteria</taxon>
        <taxon>Bacillati</taxon>
        <taxon>Bacillota</taxon>
        <taxon>Bacilli</taxon>
        <taxon>Bacillales</taxon>
        <taxon>Geomicrobium</taxon>
    </lineage>
</organism>
<keyword evidence="4" id="KW-0645">Protease</keyword>
<comment type="caution">
    <text evidence="4">The sequence shown here is derived from an EMBL/GenBank/DDBJ whole genome shotgun (WGS) entry which is preliminary data.</text>
</comment>
<keyword evidence="2 4" id="KW-0378">Hydrolase</keyword>
<reference evidence="4 5" key="1">
    <citation type="submission" date="2021-01" db="EMBL/GenBank/DDBJ databases">
        <title>Genomic Encyclopedia of Type Strains, Phase IV (KMG-IV): sequencing the most valuable type-strain genomes for metagenomic binning, comparative biology and taxonomic classification.</title>
        <authorList>
            <person name="Goeker M."/>
        </authorList>
    </citation>
    <scope>NUCLEOTIDE SEQUENCE [LARGE SCALE GENOMIC DNA]</scope>
    <source>
        <strain evidence="4 5">DSM 25540</strain>
    </source>
</reference>
<feature type="domain" description="AB hydrolase-1" evidence="3">
    <location>
        <begin position="33"/>
        <end position="270"/>
    </location>
</feature>
<dbReference type="Gene3D" id="3.40.50.1820">
    <property type="entry name" value="alpha/beta hydrolase"/>
    <property type="match status" value="1"/>
</dbReference>
<keyword evidence="4" id="KW-0031">Aminopeptidase</keyword>
<dbReference type="PRINTS" id="PR00793">
    <property type="entry name" value="PROAMNOPTASE"/>
</dbReference>
<sequence length="286" mass="32905">MFAQVNGTRLFFDVEGSSYVPEGPTMKKRPVCIAIHGGPGSDHSDFKPWLSPLQDTMQIIYVDLRNNGQSERVDLETCTMETMADDIEALRKYLGLDKVFVLGHSFGGMIAQILAVRHPHAIEKLFLINTAPSHHFYEDALAFAKQVATPRQLELIPKLFEGNLESEEAQIEWWAENYGLYFYHQDEKIMYETGHRPIESLGISNYTFKHIMPHYDYRDEITAIKAPVFIASGRHDWITPTSQSEVMNQLIPNATLYVYEKSGHNPFIEEQEQFLSDIRRFVTKED</sequence>
<dbReference type="SUPFAM" id="SSF53474">
    <property type="entry name" value="alpha/beta-Hydrolases"/>
    <property type="match status" value="1"/>
</dbReference>